<dbReference type="Gene3D" id="1.20.1280.20">
    <property type="entry name" value="HscB, C-terminal domain"/>
    <property type="match status" value="1"/>
</dbReference>
<dbReference type="InterPro" id="IPR036869">
    <property type="entry name" value="J_dom_sf"/>
</dbReference>
<dbReference type="GO" id="GO:0051259">
    <property type="term" value="P:protein complex oligomerization"/>
    <property type="evidence" value="ECO:0007669"/>
    <property type="project" value="InterPro"/>
</dbReference>
<dbReference type="NCBIfam" id="TIGR00714">
    <property type="entry name" value="hscB"/>
    <property type="match status" value="1"/>
</dbReference>
<accession>A0AAE0MKX6</accession>
<dbReference type="Pfam" id="PF07743">
    <property type="entry name" value="HSCB_C"/>
    <property type="match status" value="1"/>
</dbReference>
<reference evidence="5" key="1">
    <citation type="journal article" date="2023" name="Mol. Phylogenet. Evol.">
        <title>Genome-scale phylogeny and comparative genomics of the fungal order Sordariales.</title>
        <authorList>
            <person name="Hensen N."/>
            <person name="Bonometti L."/>
            <person name="Westerberg I."/>
            <person name="Brannstrom I.O."/>
            <person name="Guillou S."/>
            <person name="Cros-Aarteil S."/>
            <person name="Calhoun S."/>
            <person name="Haridas S."/>
            <person name="Kuo A."/>
            <person name="Mondo S."/>
            <person name="Pangilinan J."/>
            <person name="Riley R."/>
            <person name="LaButti K."/>
            <person name="Andreopoulos B."/>
            <person name="Lipzen A."/>
            <person name="Chen C."/>
            <person name="Yan M."/>
            <person name="Daum C."/>
            <person name="Ng V."/>
            <person name="Clum A."/>
            <person name="Steindorff A."/>
            <person name="Ohm R.A."/>
            <person name="Martin F."/>
            <person name="Silar P."/>
            <person name="Natvig D.O."/>
            <person name="Lalanne C."/>
            <person name="Gautier V."/>
            <person name="Ament-Velasquez S.L."/>
            <person name="Kruys A."/>
            <person name="Hutchinson M.I."/>
            <person name="Powell A.J."/>
            <person name="Barry K."/>
            <person name="Miller A.N."/>
            <person name="Grigoriev I.V."/>
            <person name="Debuchy R."/>
            <person name="Gladieux P."/>
            <person name="Hiltunen Thoren M."/>
            <person name="Johannesson H."/>
        </authorList>
    </citation>
    <scope>NUCLEOTIDE SEQUENCE</scope>
    <source>
        <strain evidence="5">SMH4131-1</strain>
    </source>
</reference>
<dbReference type="GO" id="GO:0005739">
    <property type="term" value="C:mitochondrion"/>
    <property type="evidence" value="ECO:0007669"/>
    <property type="project" value="TreeGrafter"/>
</dbReference>
<dbReference type="GO" id="GO:0001671">
    <property type="term" value="F:ATPase activator activity"/>
    <property type="evidence" value="ECO:0007669"/>
    <property type="project" value="InterPro"/>
</dbReference>
<dbReference type="GO" id="GO:0051087">
    <property type="term" value="F:protein-folding chaperone binding"/>
    <property type="evidence" value="ECO:0007669"/>
    <property type="project" value="InterPro"/>
</dbReference>
<feature type="compositionally biased region" description="Pro residues" evidence="3">
    <location>
        <begin position="91"/>
        <end position="104"/>
    </location>
</feature>
<comment type="caution">
    <text evidence="5">The sequence shown here is derived from an EMBL/GenBank/DDBJ whole genome shotgun (WGS) entry which is preliminary data.</text>
</comment>
<evidence type="ECO:0000256" key="2">
    <source>
        <dbReference type="ARBA" id="ARBA00023186"/>
    </source>
</evidence>
<dbReference type="InterPro" id="IPR009073">
    <property type="entry name" value="HscB_oligo_C"/>
</dbReference>
<keyword evidence="2" id="KW-0143">Chaperone</keyword>
<name>A0AAE0MKX6_9PEZI</name>
<dbReference type="Proteomes" id="UP001286456">
    <property type="component" value="Unassembled WGS sequence"/>
</dbReference>
<comment type="similarity">
    <text evidence="1">Belongs to the HscB family.</text>
</comment>
<keyword evidence="6" id="KW-1185">Reference proteome</keyword>
<feature type="region of interest" description="Disordered" evidence="3">
    <location>
        <begin position="37"/>
        <end position="121"/>
    </location>
</feature>
<dbReference type="SUPFAM" id="SSF47144">
    <property type="entry name" value="HSC20 (HSCB), C-terminal oligomerisation domain"/>
    <property type="match status" value="1"/>
</dbReference>
<dbReference type="Gene3D" id="1.10.287.110">
    <property type="entry name" value="DnaJ domain"/>
    <property type="match status" value="1"/>
</dbReference>
<dbReference type="InterPro" id="IPR036386">
    <property type="entry name" value="HscB_C_sf"/>
</dbReference>
<protein>
    <recommendedName>
        <fullName evidence="4">Co-chaperone HscB C-terminal oligomerisation domain-containing protein</fullName>
    </recommendedName>
</protein>
<sequence>MRRSIASSSERAATRLCATCRKDAVSRPRTFATAAAAGASTTLVNSTSRKTTPSPNTTVNTAAPRRWLSHSISFHARTSSPSPAEAKPTPTSAPPAQPPSPTPPYYALFPETFPSGAPPTGPFHVDTRALRREFLRLQAASHPDFHHHAASSSSAARQRAEQTSALINAAYKTLCSPLLRAQYLLRELHGVDLEGDEAGTHTAADPAVLMTVLEAREQVEEAQREEDLEPLRRENEERIEQAEEALTRAFREGDVEAAKEEAVRLRYWLNIRESVHEWERGKGVVLHH</sequence>
<evidence type="ECO:0000313" key="5">
    <source>
        <dbReference type="EMBL" id="KAK3336272.1"/>
    </source>
</evidence>
<feature type="compositionally biased region" description="Polar residues" evidence="3">
    <location>
        <begin position="43"/>
        <end position="61"/>
    </location>
</feature>
<dbReference type="PANTHER" id="PTHR14021:SF15">
    <property type="entry name" value="IRON-SULFUR CLUSTER CO-CHAPERONE PROTEIN HSCB"/>
    <property type="match status" value="1"/>
</dbReference>
<dbReference type="AlphaFoldDB" id="A0AAE0MKX6"/>
<gene>
    <name evidence="5" type="ORF">B0T19DRAFT_34787</name>
</gene>
<feature type="compositionally biased region" description="Low complexity" evidence="3">
    <location>
        <begin position="78"/>
        <end position="90"/>
    </location>
</feature>
<evidence type="ECO:0000256" key="3">
    <source>
        <dbReference type="SAM" id="MobiDB-lite"/>
    </source>
</evidence>
<organism evidence="5 6">
    <name type="scientific">Cercophora scortea</name>
    <dbReference type="NCBI Taxonomy" id="314031"/>
    <lineage>
        <taxon>Eukaryota</taxon>
        <taxon>Fungi</taxon>
        <taxon>Dikarya</taxon>
        <taxon>Ascomycota</taxon>
        <taxon>Pezizomycotina</taxon>
        <taxon>Sordariomycetes</taxon>
        <taxon>Sordariomycetidae</taxon>
        <taxon>Sordariales</taxon>
        <taxon>Lasiosphaeriaceae</taxon>
        <taxon>Cercophora</taxon>
    </lineage>
</organism>
<evidence type="ECO:0000313" key="6">
    <source>
        <dbReference type="Proteomes" id="UP001286456"/>
    </source>
</evidence>
<dbReference type="SUPFAM" id="SSF46565">
    <property type="entry name" value="Chaperone J-domain"/>
    <property type="match status" value="1"/>
</dbReference>
<reference evidence="5" key="2">
    <citation type="submission" date="2023-06" db="EMBL/GenBank/DDBJ databases">
        <authorList>
            <consortium name="Lawrence Berkeley National Laboratory"/>
            <person name="Haridas S."/>
            <person name="Hensen N."/>
            <person name="Bonometti L."/>
            <person name="Westerberg I."/>
            <person name="Brannstrom I.O."/>
            <person name="Guillou S."/>
            <person name="Cros-Aarteil S."/>
            <person name="Calhoun S."/>
            <person name="Kuo A."/>
            <person name="Mondo S."/>
            <person name="Pangilinan J."/>
            <person name="Riley R."/>
            <person name="Labutti K."/>
            <person name="Andreopoulos B."/>
            <person name="Lipzen A."/>
            <person name="Chen C."/>
            <person name="Yanf M."/>
            <person name="Daum C."/>
            <person name="Ng V."/>
            <person name="Clum A."/>
            <person name="Steindorff A."/>
            <person name="Ohm R."/>
            <person name="Martin F."/>
            <person name="Silar P."/>
            <person name="Natvig D."/>
            <person name="Lalanne C."/>
            <person name="Gautier V."/>
            <person name="Ament-Velasquez S.L."/>
            <person name="Kruys A."/>
            <person name="Hutchinson M.I."/>
            <person name="Powell A.J."/>
            <person name="Barry K."/>
            <person name="Miller A.N."/>
            <person name="Grigoriev I.V."/>
            <person name="Debuchy R."/>
            <person name="Gladieux P."/>
            <person name="Thoren M.H."/>
            <person name="Johannesson H."/>
        </authorList>
    </citation>
    <scope>NUCLEOTIDE SEQUENCE</scope>
    <source>
        <strain evidence="5">SMH4131-1</strain>
    </source>
</reference>
<feature type="domain" description="Co-chaperone HscB C-terminal oligomerisation" evidence="4">
    <location>
        <begin position="205"/>
        <end position="275"/>
    </location>
</feature>
<evidence type="ECO:0000256" key="1">
    <source>
        <dbReference type="ARBA" id="ARBA00010476"/>
    </source>
</evidence>
<evidence type="ECO:0000259" key="4">
    <source>
        <dbReference type="Pfam" id="PF07743"/>
    </source>
</evidence>
<dbReference type="GO" id="GO:0044571">
    <property type="term" value="P:[2Fe-2S] cluster assembly"/>
    <property type="evidence" value="ECO:0007669"/>
    <property type="project" value="InterPro"/>
</dbReference>
<proteinExistence type="inferred from homology"/>
<dbReference type="InterPro" id="IPR004640">
    <property type="entry name" value="HscB"/>
</dbReference>
<dbReference type="EMBL" id="JAUEPO010000001">
    <property type="protein sequence ID" value="KAK3336272.1"/>
    <property type="molecule type" value="Genomic_DNA"/>
</dbReference>
<dbReference type="PANTHER" id="PTHR14021">
    <property type="entry name" value="IRON-SULFUR CLUSTER CO-CHAPERONE PROTEIN HSCB"/>
    <property type="match status" value="1"/>
</dbReference>